<evidence type="ECO:0000313" key="4">
    <source>
        <dbReference type="Proteomes" id="UP001620295"/>
    </source>
</evidence>
<feature type="compositionally biased region" description="Gly residues" evidence="1">
    <location>
        <begin position="72"/>
        <end position="81"/>
    </location>
</feature>
<protein>
    <submittedName>
        <fullName evidence="3">Uncharacterized protein</fullName>
    </submittedName>
</protein>
<dbReference type="RefSeq" id="WP_404747816.1">
    <property type="nucleotide sequence ID" value="NZ_JBJDQH010000012.1"/>
</dbReference>
<keyword evidence="2" id="KW-0472">Membrane</keyword>
<organism evidence="3 4">
    <name type="scientific">Streptomyces milbemycinicus</name>
    <dbReference type="NCBI Taxonomy" id="476552"/>
    <lineage>
        <taxon>Bacteria</taxon>
        <taxon>Bacillati</taxon>
        <taxon>Actinomycetota</taxon>
        <taxon>Actinomycetes</taxon>
        <taxon>Kitasatosporales</taxon>
        <taxon>Streptomycetaceae</taxon>
        <taxon>Streptomyces</taxon>
    </lineage>
</organism>
<feature type="region of interest" description="Disordered" evidence="1">
    <location>
        <begin position="1"/>
        <end position="84"/>
    </location>
</feature>
<evidence type="ECO:0000256" key="2">
    <source>
        <dbReference type="SAM" id="Phobius"/>
    </source>
</evidence>
<sequence length="302" mass="30363">MSKTPQPDPQGSGETGPTQPLPQGMPGWGPAAQAPGQLPPPPGQAPPPVPPQSPGTPSAWSQPVPATSPLSGGPGSGGPGGARTRPWLIGGGAALAVAAIVGVVIAMSGGDGESAAEGKQSGAPSGAAEPQAPTSAGKSFTKVPEGCRLIKASTIARIAPGTECKPSQFDNSTMAAMITRMPSWDTPFGSGGGQLRLDVNLTVGPSASGMFDIHKKSALDALKKVRTTTDSRSLSGLGDDAYLVHGVDKDPFDLAEAEVIVREGNAEFTVSLTYDTKDSGRNQQQAEDAVVAAARDVLGSLS</sequence>
<keyword evidence="2" id="KW-1133">Transmembrane helix</keyword>
<name>A0ABW8LVB1_9ACTN</name>
<feature type="transmembrane region" description="Helical" evidence="2">
    <location>
        <begin position="87"/>
        <end position="107"/>
    </location>
</feature>
<feature type="compositionally biased region" description="Pro residues" evidence="1">
    <location>
        <begin position="37"/>
        <end position="54"/>
    </location>
</feature>
<keyword evidence="2" id="KW-0812">Transmembrane</keyword>
<comment type="caution">
    <text evidence="3">The sequence shown here is derived from an EMBL/GenBank/DDBJ whole genome shotgun (WGS) entry which is preliminary data.</text>
</comment>
<evidence type="ECO:0000256" key="1">
    <source>
        <dbReference type="SAM" id="MobiDB-lite"/>
    </source>
</evidence>
<dbReference type="EMBL" id="JBJDQH010000012">
    <property type="protein sequence ID" value="MFK4269872.1"/>
    <property type="molecule type" value="Genomic_DNA"/>
</dbReference>
<accession>A0ABW8LVB1</accession>
<evidence type="ECO:0000313" key="3">
    <source>
        <dbReference type="EMBL" id="MFK4269872.1"/>
    </source>
</evidence>
<reference evidence="3 4" key="1">
    <citation type="submission" date="2024-11" db="EMBL/GenBank/DDBJ databases">
        <title>The Natural Products Discovery Center: Release of the First 8490 Sequenced Strains for Exploring Actinobacteria Biosynthetic Diversity.</title>
        <authorList>
            <person name="Kalkreuter E."/>
            <person name="Kautsar S.A."/>
            <person name="Yang D."/>
            <person name="Bader C.D."/>
            <person name="Teijaro C.N."/>
            <person name="Fluegel L."/>
            <person name="Davis C.M."/>
            <person name="Simpson J.R."/>
            <person name="Lauterbach L."/>
            <person name="Steele A.D."/>
            <person name="Gui C."/>
            <person name="Meng S."/>
            <person name="Li G."/>
            <person name="Viehrig K."/>
            <person name="Ye F."/>
            <person name="Su P."/>
            <person name="Kiefer A.F."/>
            <person name="Nichols A."/>
            <person name="Cepeda A.J."/>
            <person name="Yan W."/>
            <person name="Fan B."/>
            <person name="Jiang Y."/>
            <person name="Adhikari A."/>
            <person name="Zheng C.-J."/>
            <person name="Schuster L."/>
            <person name="Cowan T.M."/>
            <person name="Smanski M.J."/>
            <person name="Chevrette M.G."/>
            <person name="De Carvalho L.P.S."/>
            <person name="Shen B."/>
        </authorList>
    </citation>
    <scope>NUCLEOTIDE SEQUENCE [LARGE SCALE GENOMIC DNA]</scope>
    <source>
        <strain evidence="3 4">NPDC020863</strain>
    </source>
</reference>
<dbReference type="Proteomes" id="UP001620295">
    <property type="component" value="Unassembled WGS sequence"/>
</dbReference>
<proteinExistence type="predicted"/>
<gene>
    <name evidence="3" type="ORF">ACI2L5_33795</name>
</gene>
<feature type="compositionally biased region" description="Low complexity" evidence="1">
    <location>
        <begin position="22"/>
        <end position="36"/>
    </location>
</feature>
<keyword evidence="4" id="KW-1185">Reference proteome</keyword>
<feature type="region of interest" description="Disordered" evidence="1">
    <location>
        <begin position="111"/>
        <end position="140"/>
    </location>
</feature>